<sequence length="297" mass="32356">MPLGLLVRGLWQWWGRILLLTLLLYALGATLLVQVPRRHVAQAIVAPAETTGIATSTLLAPVPIMGGGLLDDRLSGNFAVYLDSLRAPEAAAMLARDTRLLGYLTLLRQEGPLGWLRRRLDLRIEADLDDAQDWLERSLAATQNIGTVTVTLTLAHRDRDAALDALRRLHALAEAKVRADLAEMARRRIAAIEARLAVERDLYLRNALYDLLGQQQRGALVVAADEAVAARLVSAPMVEIRPSLPNRPLLLLLLAVAAPLAVGCAAAFLLLLRGPDPRWRGRMQGLPLFDAARAGAD</sequence>
<gene>
    <name evidence="2" type="ORF">CKO45_30425</name>
</gene>
<keyword evidence="1" id="KW-1133">Transmembrane helix</keyword>
<comment type="caution">
    <text evidence="2">The sequence shown here is derived from an EMBL/GenBank/DDBJ whole genome shotgun (WGS) entry which is preliminary data.</text>
</comment>
<organism evidence="2 3">
    <name type="scientific">Paracraurococcus ruber</name>
    <dbReference type="NCBI Taxonomy" id="77675"/>
    <lineage>
        <taxon>Bacteria</taxon>
        <taxon>Pseudomonadati</taxon>
        <taxon>Pseudomonadota</taxon>
        <taxon>Alphaproteobacteria</taxon>
        <taxon>Acetobacterales</taxon>
        <taxon>Roseomonadaceae</taxon>
        <taxon>Paracraurococcus</taxon>
    </lineage>
</organism>
<keyword evidence="1" id="KW-0472">Membrane</keyword>
<dbReference type="Proteomes" id="UP000697995">
    <property type="component" value="Unassembled WGS sequence"/>
</dbReference>
<evidence type="ECO:0008006" key="4">
    <source>
        <dbReference type="Google" id="ProtNLM"/>
    </source>
</evidence>
<dbReference type="EMBL" id="NRSG01000587">
    <property type="protein sequence ID" value="MBK1662498.1"/>
    <property type="molecule type" value="Genomic_DNA"/>
</dbReference>
<accession>A0ABS1D6I0</accession>
<evidence type="ECO:0000313" key="3">
    <source>
        <dbReference type="Proteomes" id="UP000697995"/>
    </source>
</evidence>
<protein>
    <recommendedName>
        <fullName evidence="4">Chain length determinant protein</fullName>
    </recommendedName>
</protein>
<dbReference type="RefSeq" id="WP_133221684.1">
    <property type="nucleotide sequence ID" value="NZ_NRSG01000587.1"/>
</dbReference>
<feature type="transmembrane region" description="Helical" evidence="1">
    <location>
        <begin position="249"/>
        <end position="272"/>
    </location>
</feature>
<reference evidence="2 3" key="1">
    <citation type="journal article" date="2020" name="Microorganisms">
        <title>Osmotic Adaptation and Compatible Solute Biosynthesis of Phototrophic Bacteria as Revealed from Genome Analyses.</title>
        <authorList>
            <person name="Imhoff J.F."/>
            <person name="Rahn T."/>
            <person name="Kunzel S."/>
            <person name="Keller A."/>
            <person name="Neulinger S.C."/>
        </authorList>
    </citation>
    <scope>NUCLEOTIDE SEQUENCE [LARGE SCALE GENOMIC DNA]</scope>
    <source>
        <strain evidence="2 3">DSM 15382</strain>
    </source>
</reference>
<keyword evidence="1" id="KW-0812">Transmembrane</keyword>
<keyword evidence="3" id="KW-1185">Reference proteome</keyword>
<evidence type="ECO:0000256" key="1">
    <source>
        <dbReference type="SAM" id="Phobius"/>
    </source>
</evidence>
<proteinExistence type="predicted"/>
<evidence type="ECO:0000313" key="2">
    <source>
        <dbReference type="EMBL" id="MBK1662498.1"/>
    </source>
</evidence>
<feature type="transmembrane region" description="Helical" evidence="1">
    <location>
        <begin position="13"/>
        <end position="33"/>
    </location>
</feature>
<dbReference type="PANTHER" id="PTHR32309">
    <property type="entry name" value="TYROSINE-PROTEIN KINASE"/>
    <property type="match status" value="1"/>
</dbReference>
<dbReference type="InterPro" id="IPR050445">
    <property type="entry name" value="Bact_polysacc_biosynth/exp"/>
</dbReference>
<dbReference type="PANTHER" id="PTHR32309:SF13">
    <property type="entry name" value="FERRIC ENTEROBACTIN TRANSPORT PROTEIN FEPE"/>
    <property type="match status" value="1"/>
</dbReference>
<name>A0ABS1D6I0_9PROT</name>